<evidence type="ECO:0000256" key="1">
    <source>
        <dbReference type="RuleBase" id="RU362123"/>
    </source>
</evidence>
<dbReference type="PROSITE" id="PS52015">
    <property type="entry name" value="TONB_CTD"/>
    <property type="match status" value="1"/>
</dbReference>
<comment type="similarity">
    <text evidence="1">Belongs to the TonB family.</text>
</comment>
<keyword evidence="5" id="KW-1185">Reference proteome</keyword>
<feature type="signal peptide" evidence="2">
    <location>
        <begin position="1"/>
        <end position="21"/>
    </location>
</feature>
<feature type="domain" description="TonB C-terminal" evidence="3">
    <location>
        <begin position="37"/>
        <end position="132"/>
    </location>
</feature>
<sequence>MTKKCFLYSVGVVLFSPVLFAKTHFADVQITHLYPDVAQAIWLRKSNNTPKYPIALAKKGIKGCAIYTFNIDSSGDVSDVELVSAIPTRVLPKEAKKLLRNSEWKIADGQNAGVEKRTTRIDYCMGGESVEQAQQQCIAQSKLACSTNN</sequence>
<dbReference type="RefSeq" id="WP_054203981.1">
    <property type="nucleotide sequence ID" value="NZ_LHPH01000001.1"/>
</dbReference>
<keyword evidence="1" id="KW-0813">Transport</keyword>
<dbReference type="GO" id="GO:0015891">
    <property type="term" value="P:siderophore transport"/>
    <property type="evidence" value="ECO:0007669"/>
    <property type="project" value="InterPro"/>
</dbReference>
<reference evidence="4 5" key="1">
    <citation type="submission" date="2015-08" db="EMBL/GenBank/DDBJ databases">
        <title>Draft Genome Sequence of Pseudoalteromonas porphyrae UCD-SED14.</title>
        <authorList>
            <person name="Coil D.A."/>
            <person name="Jospin G."/>
            <person name="Lee R.D."/>
            <person name="Eisen J.A."/>
        </authorList>
    </citation>
    <scope>NUCLEOTIDE SEQUENCE [LARGE SCALE GENOMIC DNA]</scope>
    <source>
        <strain evidence="4 5">UCD-SED14</strain>
    </source>
</reference>
<dbReference type="GO" id="GO:0005886">
    <property type="term" value="C:plasma membrane"/>
    <property type="evidence" value="ECO:0007669"/>
    <property type="project" value="UniProtKB-SubCell"/>
</dbReference>
<proteinExistence type="inferred from homology"/>
<keyword evidence="2" id="KW-0732">Signal</keyword>
<dbReference type="SUPFAM" id="SSF74653">
    <property type="entry name" value="TolA/TonB C-terminal domain"/>
    <property type="match status" value="1"/>
</dbReference>
<dbReference type="Pfam" id="PF03544">
    <property type="entry name" value="TonB_C"/>
    <property type="match status" value="1"/>
</dbReference>
<dbReference type="PATRIC" id="fig|187330.3.peg.256"/>
<dbReference type="EMBL" id="LHPH01000001">
    <property type="protein sequence ID" value="KPH65582.1"/>
    <property type="molecule type" value="Genomic_DNA"/>
</dbReference>
<dbReference type="GO" id="GO:0055085">
    <property type="term" value="P:transmembrane transport"/>
    <property type="evidence" value="ECO:0007669"/>
    <property type="project" value="InterPro"/>
</dbReference>
<dbReference type="OrthoDB" id="6266234at2"/>
<dbReference type="PRINTS" id="PR01374">
    <property type="entry name" value="TONBPROTEIN"/>
</dbReference>
<accession>A0A0N1ES70</accession>
<gene>
    <name evidence="4" type="ORF">ADS77_01235</name>
</gene>
<evidence type="ECO:0000313" key="5">
    <source>
        <dbReference type="Proteomes" id="UP000037848"/>
    </source>
</evidence>
<organism evidence="4 5">
    <name type="scientific">Pseudoalteromonas porphyrae</name>
    <dbReference type="NCBI Taxonomy" id="187330"/>
    <lineage>
        <taxon>Bacteria</taxon>
        <taxon>Pseudomonadati</taxon>
        <taxon>Pseudomonadota</taxon>
        <taxon>Gammaproteobacteria</taxon>
        <taxon>Alteromonadales</taxon>
        <taxon>Pseudoalteromonadaceae</taxon>
        <taxon>Pseudoalteromonas</taxon>
    </lineage>
</organism>
<dbReference type="GO" id="GO:0031992">
    <property type="term" value="F:energy transducer activity"/>
    <property type="evidence" value="ECO:0007669"/>
    <property type="project" value="InterPro"/>
</dbReference>
<keyword evidence="1" id="KW-0812">Transmembrane</keyword>
<evidence type="ECO:0000313" key="4">
    <source>
        <dbReference type="EMBL" id="KPH65582.1"/>
    </source>
</evidence>
<dbReference type="STRING" id="187330.AMS58_05250"/>
<keyword evidence="1" id="KW-0735">Signal-anchor</keyword>
<dbReference type="InterPro" id="IPR003538">
    <property type="entry name" value="TonB"/>
</dbReference>
<comment type="function">
    <text evidence="1">Interacts with outer membrane receptor proteins that carry out high-affinity binding and energy dependent uptake into the periplasmic space of specific substrates. It could act to transduce energy from the cytoplasmic membrane to specific energy-requiring processes in the outer membrane, resulting in the release into the periplasm of ligands bound by these outer membrane proteins.</text>
</comment>
<dbReference type="GO" id="GO:0015031">
    <property type="term" value="P:protein transport"/>
    <property type="evidence" value="ECO:0007669"/>
    <property type="project" value="UniProtKB-UniRule"/>
</dbReference>
<keyword evidence="1" id="KW-0472">Membrane</keyword>
<dbReference type="Gene3D" id="3.30.1150.10">
    <property type="match status" value="1"/>
</dbReference>
<protein>
    <recommendedName>
        <fullName evidence="1">Protein TonB</fullName>
    </recommendedName>
</protein>
<feature type="chain" id="PRO_5005870673" description="Protein TonB" evidence="2">
    <location>
        <begin position="22"/>
        <end position="149"/>
    </location>
</feature>
<comment type="subcellular location">
    <subcellularLocation>
        <location evidence="1">Cell inner membrane</location>
        <topology evidence="1">Single-pass membrane protein</topology>
        <orientation evidence="1">Periplasmic side</orientation>
    </subcellularLocation>
</comment>
<dbReference type="Proteomes" id="UP000037848">
    <property type="component" value="Unassembled WGS sequence"/>
</dbReference>
<keyword evidence="1" id="KW-1003">Cell membrane</keyword>
<name>A0A0N1ES70_9GAMM</name>
<evidence type="ECO:0000256" key="2">
    <source>
        <dbReference type="SAM" id="SignalP"/>
    </source>
</evidence>
<evidence type="ECO:0000259" key="3">
    <source>
        <dbReference type="PROSITE" id="PS52015"/>
    </source>
</evidence>
<dbReference type="AlphaFoldDB" id="A0A0N1ES70"/>
<dbReference type="GO" id="GO:0030288">
    <property type="term" value="C:outer membrane-bounded periplasmic space"/>
    <property type="evidence" value="ECO:0007669"/>
    <property type="project" value="InterPro"/>
</dbReference>
<keyword evidence="1" id="KW-0997">Cell inner membrane</keyword>
<comment type="caution">
    <text evidence="4">The sequence shown here is derived from an EMBL/GenBank/DDBJ whole genome shotgun (WGS) entry which is preliminary data.</text>
</comment>
<dbReference type="InterPro" id="IPR037682">
    <property type="entry name" value="TonB_C"/>
</dbReference>
<keyword evidence="1" id="KW-0653">Protein transport</keyword>